<evidence type="ECO:0000256" key="9">
    <source>
        <dbReference type="ARBA" id="ARBA00042895"/>
    </source>
</evidence>
<dbReference type="AlphaFoldDB" id="I7MAK1"/>
<dbReference type="Pfam" id="PF21365">
    <property type="entry name" value="Glyco_hydro_31_3rd"/>
    <property type="match status" value="1"/>
</dbReference>
<comment type="similarity">
    <text evidence="3 10">Belongs to the glycosyl hydrolase 31 family.</text>
</comment>
<evidence type="ECO:0000313" key="15">
    <source>
        <dbReference type="Proteomes" id="UP000009168"/>
    </source>
</evidence>
<dbReference type="GO" id="GO:0005975">
    <property type="term" value="P:carbohydrate metabolic process"/>
    <property type="evidence" value="ECO:0007669"/>
    <property type="project" value="InterPro"/>
</dbReference>
<dbReference type="InParanoid" id="I7MAK1"/>
<evidence type="ECO:0000256" key="1">
    <source>
        <dbReference type="ARBA" id="ARBA00004240"/>
    </source>
</evidence>
<dbReference type="Pfam" id="PF01055">
    <property type="entry name" value="Glyco_hydro_31_2nd"/>
    <property type="match status" value="1"/>
</dbReference>
<evidence type="ECO:0000256" key="7">
    <source>
        <dbReference type="ARBA" id="ARBA00023180"/>
    </source>
</evidence>
<keyword evidence="15" id="KW-1185">Reference proteome</keyword>
<dbReference type="Gene3D" id="2.60.40.1760">
    <property type="entry name" value="glycosyl hydrolase (family 31)"/>
    <property type="match status" value="1"/>
</dbReference>
<dbReference type="GO" id="GO:0090599">
    <property type="term" value="F:alpha-glucosidase activity"/>
    <property type="evidence" value="ECO:0007669"/>
    <property type="project" value="TreeGrafter"/>
</dbReference>
<proteinExistence type="inferred from homology"/>
<dbReference type="InterPro" id="IPR011013">
    <property type="entry name" value="Gal_mutarotase_sf_dom"/>
</dbReference>
<dbReference type="SUPFAM" id="SSF51445">
    <property type="entry name" value="(Trans)glycosidases"/>
    <property type="match status" value="1"/>
</dbReference>
<name>I7MAK1_TETTS</name>
<dbReference type="GO" id="GO:0006491">
    <property type="term" value="P:N-glycan processing"/>
    <property type="evidence" value="ECO:0007669"/>
    <property type="project" value="TreeGrafter"/>
</dbReference>
<evidence type="ECO:0000256" key="3">
    <source>
        <dbReference type="ARBA" id="ARBA00007806"/>
    </source>
</evidence>
<dbReference type="SUPFAM" id="SSF51011">
    <property type="entry name" value="Glycosyl hydrolase domain"/>
    <property type="match status" value="1"/>
</dbReference>
<dbReference type="Proteomes" id="UP000009168">
    <property type="component" value="Unassembled WGS sequence"/>
</dbReference>
<keyword evidence="8 10" id="KW-0326">Glycosidase</keyword>
<dbReference type="InterPro" id="IPR025887">
    <property type="entry name" value="Glyco_hydro_31_N_dom"/>
</dbReference>
<organism evidence="14 15">
    <name type="scientific">Tetrahymena thermophila (strain SB210)</name>
    <dbReference type="NCBI Taxonomy" id="312017"/>
    <lineage>
        <taxon>Eukaryota</taxon>
        <taxon>Sar</taxon>
        <taxon>Alveolata</taxon>
        <taxon>Ciliophora</taxon>
        <taxon>Intramacronucleata</taxon>
        <taxon>Oligohymenophorea</taxon>
        <taxon>Hymenostomatida</taxon>
        <taxon>Tetrahymenina</taxon>
        <taxon>Tetrahymenidae</taxon>
        <taxon>Tetrahymena</taxon>
    </lineage>
</organism>
<comment type="subcellular location">
    <subcellularLocation>
        <location evidence="1">Endoplasmic reticulum</location>
    </subcellularLocation>
</comment>
<dbReference type="CDD" id="cd14752">
    <property type="entry name" value="GH31_N"/>
    <property type="match status" value="1"/>
</dbReference>
<dbReference type="InterPro" id="IPR017853">
    <property type="entry name" value="GH"/>
</dbReference>
<dbReference type="eggNOG" id="KOG1066">
    <property type="taxonomic scope" value="Eukaryota"/>
</dbReference>
<evidence type="ECO:0000256" key="6">
    <source>
        <dbReference type="ARBA" id="ARBA00022824"/>
    </source>
</evidence>
<dbReference type="InterPro" id="IPR000322">
    <property type="entry name" value="Glyco_hydro_31_TIM"/>
</dbReference>
<dbReference type="Gene3D" id="3.20.20.80">
    <property type="entry name" value="Glycosidases"/>
    <property type="match status" value="1"/>
</dbReference>
<feature type="domain" description="Glycoside hydrolase family 31 N-terminal" evidence="12">
    <location>
        <begin position="80"/>
        <end position="251"/>
    </location>
</feature>
<protein>
    <recommendedName>
        <fullName evidence="9">Glucosidase II subunit alpha</fullName>
    </recommendedName>
</protein>
<dbReference type="Gene3D" id="2.60.40.1180">
    <property type="entry name" value="Golgi alpha-mannosidase II"/>
    <property type="match status" value="2"/>
</dbReference>
<dbReference type="PANTHER" id="PTHR22762">
    <property type="entry name" value="ALPHA-GLUCOSIDASE"/>
    <property type="match status" value="1"/>
</dbReference>
<gene>
    <name evidence="14" type="ORF">TTHERM_00464950</name>
</gene>
<dbReference type="Pfam" id="PF13802">
    <property type="entry name" value="Gal_mutarotas_2"/>
    <property type="match status" value="1"/>
</dbReference>
<evidence type="ECO:0000256" key="10">
    <source>
        <dbReference type="RuleBase" id="RU361185"/>
    </source>
</evidence>
<keyword evidence="5 10" id="KW-0378">Hydrolase</keyword>
<dbReference type="OrthoDB" id="440381at2759"/>
<evidence type="ECO:0000313" key="14">
    <source>
        <dbReference type="EMBL" id="EAS04747.2"/>
    </source>
</evidence>
<dbReference type="InterPro" id="IPR013780">
    <property type="entry name" value="Glyco_hydro_b"/>
</dbReference>
<feature type="domain" description="Glycosyl hydrolase family 31 C-terminal" evidence="13">
    <location>
        <begin position="640"/>
        <end position="726"/>
    </location>
</feature>
<evidence type="ECO:0000256" key="4">
    <source>
        <dbReference type="ARBA" id="ARBA00022729"/>
    </source>
</evidence>
<dbReference type="InterPro" id="IPR048395">
    <property type="entry name" value="Glyco_hydro_31_C"/>
</dbReference>
<keyword evidence="4" id="KW-0732">Signal</keyword>
<comment type="pathway">
    <text evidence="2">Glycan metabolism; N-glycan metabolism.</text>
</comment>
<reference evidence="15" key="1">
    <citation type="journal article" date="2006" name="PLoS Biol.">
        <title>Macronuclear genome sequence of the ciliate Tetrahymena thermophila, a model eukaryote.</title>
        <authorList>
            <person name="Eisen J.A."/>
            <person name="Coyne R.S."/>
            <person name="Wu M."/>
            <person name="Wu D."/>
            <person name="Thiagarajan M."/>
            <person name="Wortman J.R."/>
            <person name="Badger J.H."/>
            <person name="Ren Q."/>
            <person name="Amedeo P."/>
            <person name="Jones K.M."/>
            <person name="Tallon L.J."/>
            <person name="Delcher A.L."/>
            <person name="Salzberg S.L."/>
            <person name="Silva J.C."/>
            <person name="Haas B.J."/>
            <person name="Majoros W.H."/>
            <person name="Farzad M."/>
            <person name="Carlton J.M."/>
            <person name="Smith R.K. Jr."/>
            <person name="Garg J."/>
            <person name="Pearlman R.E."/>
            <person name="Karrer K.M."/>
            <person name="Sun L."/>
            <person name="Manning G."/>
            <person name="Elde N.C."/>
            <person name="Turkewitz A.P."/>
            <person name="Asai D.J."/>
            <person name="Wilkes D.E."/>
            <person name="Wang Y."/>
            <person name="Cai H."/>
            <person name="Collins K."/>
            <person name="Stewart B.A."/>
            <person name="Lee S.R."/>
            <person name="Wilamowska K."/>
            <person name="Weinberg Z."/>
            <person name="Ruzzo W.L."/>
            <person name="Wloga D."/>
            <person name="Gaertig J."/>
            <person name="Frankel J."/>
            <person name="Tsao C.-C."/>
            <person name="Gorovsky M.A."/>
            <person name="Keeling P.J."/>
            <person name="Waller R.F."/>
            <person name="Patron N.J."/>
            <person name="Cherry J.M."/>
            <person name="Stover N.A."/>
            <person name="Krieger C.J."/>
            <person name="del Toro C."/>
            <person name="Ryder H.F."/>
            <person name="Williamson S.C."/>
            <person name="Barbeau R.A."/>
            <person name="Hamilton E.P."/>
            <person name="Orias E."/>
        </authorList>
    </citation>
    <scope>NUCLEOTIDE SEQUENCE [LARGE SCALE GENOMIC DNA]</scope>
    <source>
        <strain evidence="15">SB210</strain>
    </source>
</reference>
<dbReference type="GO" id="GO:0005783">
    <property type="term" value="C:endoplasmic reticulum"/>
    <property type="evidence" value="ECO:0007669"/>
    <property type="project" value="UniProtKB-SubCell"/>
</dbReference>
<evidence type="ECO:0000256" key="5">
    <source>
        <dbReference type="ARBA" id="ARBA00022801"/>
    </source>
</evidence>
<sequence length="856" mass="100292">MSTEEQEKVIQEQPILAEQAPKEKVDNYKVLDWAVEPLKDLRQGKEQRKQSVKQVEFDKGRQQVLITLEQDENHPNELQIQLTIFENGILYFKAKNQSNTWDFQLDDVVGPLPLLNENIDNIELVDNGCHYHLQVLNANLNLKINKSPFQLSFSQNNHNFLEMNSLFCDGVVSSHTHLFSSNLYGIPEHPDHFNLVDTSNDKPYRLYNLDRYLWPIHSKGSLYGTAPILISHNENITTGYFWRNCTETYVDIQKLEQTSNVNWLSENGEFELVVFADQCIEKFYKKLADTIGYSVFPQLFALGYQHCRYSFKDQKDVDYVDTNFDELGIPYDVIYLDIDHCYKKRYFSFDKELYPDVDLMVRKLEGKGRKIVTIVDPHVLIDEEYYVYTESKGQQDFFIKNPDQTDFVGKCWPGDCNWLDFLNEDVRKYWASLYSYSKYKHSTSNFYTWNDMNEPAVFKGIEETMIKDNIHTVKNKVKNYQVPHTFGHNLYGLTQAMASFQGLAQREKENDQKRPLVLTRSWWVGSQKYAAIWTADSEAKWEYLTIHTPMLLTFSTVGFPYCGADVGGFEGNPPEDLHIRWYQVGAFQPFFRGHSSTFCDRREPWLYSKETCQNIRKAIRTRYEFLPVWYSEFFRHQRTGLPVMRALWQNYPSRTDLFNEEQVYMIGKDVLVAPIVRKEQTSVNLKGLEGRWYDYNNNYAITDTSKDIENIPLDIIPVFFRGGAIVLLYQILQNETTYRSSEDIRQKCPLQLIICLNEQQEAHGNFYMDDGQTFKYSKSGQFCVSNLSYKDKQLHLDVESKLQDQYWMTEVNQVVLCGLNNLNELQLSENMTIEGDTLKITGLSINLNKSNSFHLF</sequence>
<dbReference type="GeneID" id="7839901"/>
<dbReference type="KEGG" id="tet:TTHERM_00464950"/>
<evidence type="ECO:0000256" key="8">
    <source>
        <dbReference type="ARBA" id="ARBA00023295"/>
    </source>
</evidence>
<dbReference type="RefSeq" id="XP_001024992.2">
    <property type="nucleotide sequence ID" value="XM_001024992.2"/>
</dbReference>
<evidence type="ECO:0000256" key="2">
    <source>
        <dbReference type="ARBA" id="ARBA00004833"/>
    </source>
</evidence>
<dbReference type="STRING" id="312017.I7MAK1"/>
<dbReference type="SUPFAM" id="SSF74650">
    <property type="entry name" value="Galactose mutarotase-like"/>
    <property type="match status" value="1"/>
</dbReference>
<keyword evidence="7" id="KW-0325">Glycoprotein</keyword>
<dbReference type="PANTHER" id="PTHR22762:SF54">
    <property type="entry name" value="BCDNA.GH04962"/>
    <property type="match status" value="1"/>
</dbReference>
<evidence type="ECO:0000259" key="11">
    <source>
        <dbReference type="Pfam" id="PF01055"/>
    </source>
</evidence>
<dbReference type="EMBL" id="GG662441">
    <property type="protein sequence ID" value="EAS04747.2"/>
    <property type="molecule type" value="Genomic_DNA"/>
</dbReference>
<dbReference type="CDD" id="cd06603">
    <property type="entry name" value="GH31_GANC_GANAB_alpha"/>
    <property type="match status" value="1"/>
</dbReference>
<evidence type="ECO:0000259" key="13">
    <source>
        <dbReference type="Pfam" id="PF21365"/>
    </source>
</evidence>
<dbReference type="GO" id="GO:0030246">
    <property type="term" value="F:carbohydrate binding"/>
    <property type="evidence" value="ECO:0007669"/>
    <property type="project" value="InterPro"/>
</dbReference>
<feature type="domain" description="Glycoside hydrolase family 31 TIM barrel" evidence="11">
    <location>
        <begin position="296"/>
        <end position="631"/>
    </location>
</feature>
<accession>I7MAK1</accession>
<keyword evidence="6" id="KW-0256">Endoplasmic reticulum</keyword>
<evidence type="ECO:0000259" key="12">
    <source>
        <dbReference type="Pfam" id="PF13802"/>
    </source>
</evidence>